<evidence type="ECO:0000256" key="16">
    <source>
        <dbReference type="ARBA" id="ARBA00047899"/>
    </source>
</evidence>
<dbReference type="PROSITE" id="PS50086">
    <property type="entry name" value="TBC_RABGAP"/>
    <property type="match status" value="1"/>
</dbReference>
<evidence type="ECO:0000256" key="3">
    <source>
        <dbReference type="ARBA" id="ARBA00022527"/>
    </source>
</evidence>
<dbReference type="InterPro" id="IPR000195">
    <property type="entry name" value="Rab-GAP-TBC_dom"/>
</dbReference>
<evidence type="ECO:0000256" key="15">
    <source>
        <dbReference type="ARBA" id="ARBA00023170"/>
    </source>
</evidence>
<dbReference type="InterPro" id="IPR024752">
    <property type="entry name" value="Myb/SANT-like_dom"/>
</dbReference>
<keyword evidence="14 20" id="KW-0472">Membrane</keyword>
<keyword evidence="8" id="KW-0732">Signal</keyword>
<keyword evidence="9" id="KW-0677">Repeat</keyword>
<keyword evidence="24" id="KW-1185">Reference proteome</keyword>
<feature type="domain" description="Rab-GAP TBC" evidence="22">
    <location>
        <begin position="27"/>
        <end position="361"/>
    </location>
</feature>
<comment type="caution">
    <text evidence="23">The sequence shown here is derived from an EMBL/GenBank/DDBJ whole genome shotgun (WGS) entry which is preliminary data.</text>
</comment>
<evidence type="ECO:0000256" key="4">
    <source>
        <dbReference type="ARBA" id="ARBA00022553"/>
    </source>
</evidence>
<dbReference type="EC" id="2.7.11.1" evidence="2"/>
<dbReference type="Pfam" id="PF12819">
    <property type="entry name" value="Malectin_like"/>
    <property type="match status" value="3"/>
</dbReference>
<dbReference type="PROSITE" id="PS50011">
    <property type="entry name" value="PROTEIN_KINASE_DOM"/>
    <property type="match status" value="1"/>
</dbReference>
<evidence type="ECO:0000256" key="20">
    <source>
        <dbReference type="SAM" id="Phobius"/>
    </source>
</evidence>
<feature type="region of interest" description="Disordered" evidence="19">
    <location>
        <begin position="1758"/>
        <end position="1781"/>
    </location>
</feature>
<feature type="transmembrane region" description="Helical" evidence="20">
    <location>
        <begin position="2353"/>
        <end position="2377"/>
    </location>
</feature>
<dbReference type="FunFam" id="3.80.10.10:FF:000129">
    <property type="entry name" value="Leucine-rich repeat receptor-like kinase"/>
    <property type="match status" value="2"/>
</dbReference>
<evidence type="ECO:0000256" key="7">
    <source>
        <dbReference type="ARBA" id="ARBA00022692"/>
    </source>
</evidence>
<dbReference type="InterPro" id="IPR001611">
    <property type="entry name" value="Leu-rich_rpt"/>
</dbReference>
<feature type="compositionally biased region" description="Polar residues" evidence="19">
    <location>
        <begin position="620"/>
        <end position="635"/>
    </location>
</feature>
<dbReference type="PANTHER" id="PTHR45631:SF160">
    <property type="entry name" value="PROTEIN KINASE DOMAIN-CONTAINING PROTEIN"/>
    <property type="match status" value="1"/>
</dbReference>
<gene>
    <name evidence="23" type="ORF">ISN45_Aa03g038380</name>
</gene>
<keyword evidence="3" id="KW-0723">Serine/threonine-protein kinase</keyword>
<dbReference type="PANTHER" id="PTHR45631">
    <property type="entry name" value="OS07G0107800 PROTEIN-RELATED"/>
    <property type="match status" value="1"/>
</dbReference>
<keyword evidence="15" id="KW-0675">Receptor</keyword>
<keyword evidence="5" id="KW-0433">Leucine-rich repeat</keyword>
<keyword evidence="10 18" id="KW-0547">Nucleotide-binding</keyword>
<evidence type="ECO:0000259" key="21">
    <source>
        <dbReference type="PROSITE" id="PS50011"/>
    </source>
</evidence>
<keyword evidence="7 20" id="KW-0812">Transmembrane</keyword>
<evidence type="ECO:0000256" key="11">
    <source>
        <dbReference type="ARBA" id="ARBA00022777"/>
    </source>
</evidence>
<evidence type="ECO:0000256" key="6">
    <source>
        <dbReference type="ARBA" id="ARBA00022679"/>
    </source>
</evidence>
<dbReference type="Pfam" id="PF00560">
    <property type="entry name" value="LRR_1"/>
    <property type="match status" value="1"/>
</dbReference>
<organism evidence="23 24">
    <name type="scientific">Arabidopsis thaliana x Arabidopsis arenosa</name>
    <dbReference type="NCBI Taxonomy" id="1240361"/>
    <lineage>
        <taxon>Eukaryota</taxon>
        <taxon>Viridiplantae</taxon>
        <taxon>Streptophyta</taxon>
        <taxon>Embryophyta</taxon>
        <taxon>Tracheophyta</taxon>
        <taxon>Spermatophyta</taxon>
        <taxon>Magnoliopsida</taxon>
        <taxon>eudicotyledons</taxon>
        <taxon>Gunneridae</taxon>
        <taxon>Pentapetalae</taxon>
        <taxon>rosids</taxon>
        <taxon>malvids</taxon>
        <taxon>Brassicales</taxon>
        <taxon>Brassicaceae</taxon>
        <taxon>Camelineae</taxon>
        <taxon>Arabidopsis</taxon>
    </lineage>
</organism>
<evidence type="ECO:0000256" key="14">
    <source>
        <dbReference type="ARBA" id="ARBA00023136"/>
    </source>
</evidence>
<keyword evidence="11" id="KW-0418">Kinase</keyword>
<feature type="domain" description="Protein kinase" evidence="21">
    <location>
        <begin position="2412"/>
        <end position="2686"/>
    </location>
</feature>
<comment type="subcellular location">
    <subcellularLocation>
        <location evidence="1">Membrane</location>
        <topology evidence="1">Single-pass membrane protein</topology>
    </subcellularLocation>
</comment>
<sequence>MAPSEIEPALPEQSGSLVLSREDESDRRFANLRGVRWRVSLGVLPSLAFSIDEFRRAAANSRRRYALLRRRLLIDPHVLKHEDISSNYSIDNPLSQNPYSTWGQFFRNAELEKTLDQDLSRLYPEHRCFFQTARCQGMLRRILLLWCLKHPEYGYRQGMHELLAPLLYVLHLDTMRLSEVRKSYEDYFTDRFDSLSFEERDITYTFDFYKFMDDGIGSQGYSKKINSLDELDPEVQSLVMLTDSYGAESELGIVLSEKFMEHDAYCMFDALMSGIHGCFAMASFFSYSPARGSYTGLTPVLEACSAFYRLLAVVDSSLHSHLVELGVEPQYFGLRWLRVLFGREFLLRDLLLVWDEIFSADNSARTDTNDEDSRNHGFRIFDCPRGTLITGMAVSMILYLRSSLLSTENATCCLQRILNFPENIDMNKIIQKDKLLQALVLDTDVRSALSINGVFDQSSSVPARTKSCPSGSTSPRSPLIIAPESYWEKKWRVLHKAEEEEKQIRPEKQSPPTQKKKRWLKVTKLFRAVIDLSHHKSRNGERKANSSLVTQSLLEDSSEQLNVDCPVIVNKENSPPQETEEGLMDFHSADEESIISGNAPSEENSFVSLDPTSPVRCSTYIENDSDSSTGTNLLPNENDKSIDSISEENSSVSSDPISPAIASNYSGNDSDCSIVNQPVSISSHPRNEYLVTQSNEDDSTDKSVGITKEYKLLHGIVQWFRKLKRTLSSEETSDRNASDATKTNNVEIKKNHIGCYSESHPKALSFSSNGDSSQNLMKTLKNLGQSMLKHIQAIELVFQQEPSLVQAGLIGNLAKTNMIEKGQVKAITALKELRKITAWEPEHDQVFVDLCVEQKMLGNQPEMQHILEAFQEMKGVRFTIDQLMNRWDTMIKEWKIWCRLVQCKDMKWDPHTNTFGASDQEWANYLEVNPEAGQYRLNPPLFLKKIEIIFAGINLDGEGTSSGNKMIQICEHRDEENDTGYKAKLGASDIAIRRGYKWPPSSHAIFVDLCFQESIKGTTPTRRNQLYTKEAWEMILEIINRTTGVGYTHKQLKNHFELTRKAWRNWCQTIASPIMKWDANTRKFGATEEDWDKYLKVKKTLLRFLIISIGRIEPGKTKTSRYRKKIPVNASVEKEYTIKEYMECLDAMEEVEKGSDLYMFASDLFRWHNSTAWEPEHEEVFVDLCVEQKMLGNQPEMQHILEAFQEMKGMRFTIDQLKNRWDTMIKEWKIWCRLVQCKDMKWDPHTNTFGASDQEWANYLEVNPEAGQYRLNPPLFLKKIEIIFAGINLDGEGTSSGNKMIQICEHRDEENDTGYKAKLGASDIAIRRGYKWPPSSHAIFVDLCFQESIKGTTPTRRNQLYTKEAWEMILEIINRTTGVGYTHKQLKNHFELTRKAWRNWCQTIASPIMKWDANTRKFGATEEDWDKYLKKRTMTSKAAWEPEHDEVFVNLCVEQKMLGNQPEMQHMLEAFKEMKGVRFTIDQLMNRWDTMIKEWKIWCRLVQCKDMKWDPHTNTFGASDQEWANYLEMNPEAGQYRCNPPLFLKKLEIIFAGINLEGEGTSSGSKMKQLCEPHDNGYKSKLSASDIAIRRRFKWPPSLHAIFVHVCFQESIKGTTPTRRNQRYTKEAWKMILDEINRITGVGYTHKQLESHFERTRTSWKNWCKTIASPIMKWDANTRKFGATEEDWDKYLKVNKKAGVFRWRHISHADKLATIFKERIEPGKTKTRRYRKRVIDHHSESPQLHDHQPAPSSVVVYTNEPVTGSDNGADDAEPTPLIRSDSDDVVETVTPKMMEKIPMDASVKKKEYTIEECMECLDAMEEVEKGSDLYMFALNLFLTKDYRFLFLLLENSSLRMSWLLGRFVSIDCGIPEDSSYNDETTDIKYVSDAAFVESGTIHSIDPKFQTSSLEKQFQNVRSFPEGKRNCYDVQPPQGKGNKYLIRTRFMYGNYDNLGKAPDFDLYLGFNIWDSVTIDNATTIVTKEIIHTLRSDHVHVCLVDKDKGTPFLSVLELRLLKSDTYETPYDSLMLFKRWDLGGLGDLPVRYKDDVFDRIWIPLRFPKYTIFNASLTIDSNTNNGFQPARFVMNTATSPEDSSEHIIFYWEPKNITWKYYVYMHFAEVVELPSNETREFTVLLNEQEINMSSFSPRYLYTTTLSVQNPVSGPKLQFLLRRTAKSTLPPIINAVETYRVNEFLQAPTDQQDVDVIMRIKSKYGVKKSWLGDPCAPVKYPWKDINCSYVDNESPRIISVNLSSSGLTGEIDPAFSNLTLDLSNNSLTGKIPDFLGNLHNLTELNLEGNKLSGAIPVKLQERSRNKLLLLSLCIFIIRVGGNPDLCVSASCQIPDGKKKKSVYIIPLAASVVGVLGLVIAIALFLLYKKRHQSGGSGGGVRTGPLDTTKRYYKYSEVVKITNNFERVLGQGGFGKVYHGVLNDDQVAVKILSESSAQGYKEFRAEVELLLRVHHKNLTALIGYCNEGKKMALIYEFMANGTLGDYLSGEKSYVLSWEERLQILLDAAQGLEYLHNGCKPPIVQRDVKPANILINEKLQAKVADFGLSRSVAPDGNNQATTAVAGTVGYLDPEYHLTQQLSEKSDVYSFGVVLLEVVTGQPVIARSKTTAENIHITDRVELLLSTGDIRSIVDPKLGERFDAGSAWKISEVAMACASSISKNRPTMSQVVAELKESVSRARTGGGSVASSVTDPAMTNFESGMFPQARARFMYGNYDTLDKAPEFDLYLGVNLWDSVSIDNATTIVTKEIIYTLGSDHVHVCLVDKGRGTAFISVLELRILKSNMYETPYDKLMLVARRDVGSISNDSVRYKDDAYDRLRTPRQLENFTTLNTPLTIDQNINNSFQPPLIRNETREFTILVNGEPIEPIVFSPRFLFTDTLSTKNPASGSRIEISIRPTNRSTLQPIINAIEAYQVNEFLQSPTHQLDVDAIRKIKTIYKLKKNWQGDPCVPVDYSWEGLDCDQNPPRIVSLNLSFSRLSGLIDPAFGNLTSIQKLDLSNNRLKGNVLDCFAYLPSLNELNLEGNQLTGLVPSKLLERSRTGSLKLRFAHITEPMLVHFLEK</sequence>
<feature type="compositionally biased region" description="Polar residues" evidence="19">
    <location>
        <begin position="596"/>
        <end position="611"/>
    </location>
</feature>
<evidence type="ECO:0000256" key="19">
    <source>
        <dbReference type="SAM" id="MobiDB-lite"/>
    </source>
</evidence>
<evidence type="ECO:0000313" key="24">
    <source>
        <dbReference type="Proteomes" id="UP000694240"/>
    </source>
</evidence>
<dbReference type="GO" id="GO:0004674">
    <property type="term" value="F:protein serine/threonine kinase activity"/>
    <property type="evidence" value="ECO:0007669"/>
    <property type="project" value="UniProtKB-KW"/>
</dbReference>
<evidence type="ECO:0000256" key="1">
    <source>
        <dbReference type="ARBA" id="ARBA00004167"/>
    </source>
</evidence>
<feature type="region of interest" description="Disordered" evidence="19">
    <location>
        <begin position="596"/>
        <end position="669"/>
    </location>
</feature>
<dbReference type="PROSITE" id="PS00107">
    <property type="entry name" value="PROTEIN_KINASE_ATP"/>
    <property type="match status" value="1"/>
</dbReference>
<dbReference type="GO" id="GO:0005524">
    <property type="term" value="F:ATP binding"/>
    <property type="evidence" value="ECO:0007669"/>
    <property type="project" value="UniProtKB-UniRule"/>
</dbReference>
<evidence type="ECO:0000259" key="22">
    <source>
        <dbReference type="PROSITE" id="PS50086"/>
    </source>
</evidence>
<dbReference type="Pfam" id="PF13855">
    <property type="entry name" value="LRR_8"/>
    <property type="match status" value="1"/>
</dbReference>
<dbReference type="GO" id="GO:0016020">
    <property type="term" value="C:membrane"/>
    <property type="evidence" value="ECO:0007669"/>
    <property type="project" value="UniProtKB-SubCell"/>
</dbReference>
<evidence type="ECO:0000256" key="18">
    <source>
        <dbReference type="PROSITE-ProRule" id="PRU10141"/>
    </source>
</evidence>
<comment type="catalytic activity">
    <reaction evidence="16">
        <text>L-threonyl-[protein] + ATP = O-phospho-L-threonyl-[protein] + ADP + H(+)</text>
        <dbReference type="Rhea" id="RHEA:46608"/>
        <dbReference type="Rhea" id="RHEA-COMP:11060"/>
        <dbReference type="Rhea" id="RHEA-COMP:11605"/>
        <dbReference type="ChEBI" id="CHEBI:15378"/>
        <dbReference type="ChEBI" id="CHEBI:30013"/>
        <dbReference type="ChEBI" id="CHEBI:30616"/>
        <dbReference type="ChEBI" id="CHEBI:61977"/>
        <dbReference type="ChEBI" id="CHEBI:456216"/>
        <dbReference type="EC" id="2.7.11.1"/>
    </reaction>
</comment>
<name>A0A8T2B1S8_9BRAS</name>
<evidence type="ECO:0000256" key="13">
    <source>
        <dbReference type="ARBA" id="ARBA00022989"/>
    </source>
</evidence>
<evidence type="ECO:0000256" key="9">
    <source>
        <dbReference type="ARBA" id="ARBA00022737"/>
    </source>
</evidence>
<evidence type="ECO:0000313" key="23">
    <source>
        <dbReference type="EMBL" id="KAG7579719.1"/>
    </source>
</evidence>
<dbReference type="SMART" id="SM00164">
    <property type="entry name" value="TBC"/>
    <property type="match status" value="1"/>
</dbReference>
<dbReference type="FunFam" id="1.10.510.10:FF:000146">
    <property type="entry name" value="LRR receptor-like serine/threonine-protein kinase IOS1"/>
    <property type="match status" value="1"/>
</dbReference>
<accession>A0A8T2B1S8</accession>
<dbReference type="FunFam" id="3.30.200.20:FF:000394">
    <property type="entry name" value="Leucine-rich repeat receptor-like protein kinase"/>
    <property type="match status" value="1"/>
</dbReference>
<dbReference type="CDD" id="cd14066">
    <property type="entry name" value="STKc_IRAK"/>
    <property type="match status" value="1"/>
</dbReference>
<dbReference type="Proteomes" id="UP000694240">
    <property type="component" value="Chromosome 8"/>
</dbReference>
<evidence type="ECO:0000256" key="10">
    <source>
        <dbReference type="ARBA" id="ARBA00022741"/>
    </source>
</evidence>
<keyword evidence="6" id="KW-0808">Transferase</keyword>
<dbReference type="InterPro" id="IPR000719">
    <property type="entry name" value="Prot_kinase_dom"/>
</dbReference>
<feature type="compositionally biased region" description="Low complexity" evidence="19">
    <location>
        <begin position="643"/>
        <end position="664"/>
    </location>
</feature>
<dbReference type="InterPro" id="IPR017441">
    <property type="entry name" value="Protein_kinase_ATP_BS"/>
</dbReference>
<evidence type="ECO:0000256" key="8">
    <source>
        <dbReference type="ARBA" id="ARBA00022729"/>
    </source>
</evidence>
<protein>
    <recommendedName>
        <fullName evidence="2">non-specific serine/threonine protein kinase</fullName>
        <ecNumber evidence="2">2.7.11.1</ecNumber>
    </recommendedName>
</protein>
<dbReference type="Pfam" id="PF00566">
    <property type="entry name" value="RabGAP-TBC"/>
    <property type="match status" value="2"/>
</dbReference>
<feature type="transmembrane region" description="Helical" evidence="20">
    <location>
        <begin position="2317"/>
        <end position="2333"/>
    </location>
</feature>
<evidence type="ECO:0000256" key="5">
    <source>
        <dbReference type="ARBA" id="ARBA00022614"/>
    </source>
</evidence>
<dbReference type="EMBL" id="JAEFBK010000008">
    <property type="protein sequence ID" value="KAG7579719.1"/>
    <property type="molecule type" value="Genomic_DNA"/>
</dbReference>
<reference evidence="23 24" key="1">
    <citation type="submission" date="2020-12" db="EMBL/GenBank/DDBJ databases">
        <title>Concerted genomic and epigenomic changes stabilize Arabidopsis allopolyploids.</title>
        <authorList>
            <person name="Chen Z."/>
        </authorList>
    </citation>
    <scope>NUCLEOTIDE SEQUENCE [LARGE SCALE GENOMIC DNA]</scope>
    <source>
        <strain evidence="23">Allo738</strain>
        <tissue evidence="23">Leaf</tissue>
    </source>
</reference>
<dbReference type="SMART" id="SM00220">
    <property type="entry name" value="S_TKc"/>
    <property type="match status" value="1"/>
</dbReference>
<comment type="catalytic activity">
    <reaction evidence="17">
        <text>L-seryl-[protein] + ATP = O-phospho-L-seryl-[protein] + ADP + H(+)</text>
        <dbReference type="Rhea" id="RHEA:17989"/>
        <dbReference type="Rhea" id="RHEA-COMP:9863"/>
        <dbReference type="Rhea" id="RHEA-COMP:11604"/>
        <dbReference type="ChEBI" id="CHEBI:15378"/>
        <dbReference type="ChEBI" id="CHEBI:29999"/>
        <dbReference type="ChEBI" id="CHEBI:30616"/>
        <dbReference type="ChEBI" id="CHEBI:83421"/>
        <dbReference type="ChEBI" id="CHEBI:456216"/>
        <dbReference type="EC" id="2.7.11.1"/>
    </reaction>
</comment>
<feature type="binding site" evidence="18">
    <location>
        <position position="2439"/>
    </location>
    <ligand>
        <name>ATP</name>
        <dbReference type="ChEBI" id="CHEBI:30616"/>
    </ligand>
</feature>
<evidence type="ECO:0000256" key="2">
    <source>
        <dbReference type="ARBA" id="ARBA00012513"/>
    </source>
</evidence>
<keyword evidence="13 20" id="KW-1133">Transmembrane helix</keyword>
<evidence type="ECO:0000256" key="17">
    <source>
        <dbReference type="ARBA" id="ARBA00048679"/>
    </source>
</evidence>
<proteinExistence type="predicted"/>
<dbReference type="Pfam" id="PF07714">
    <property type="entry name" value="PK_Tyr_Ser-Thr"/>
    <property type="match status" value="1"/>
</dbReference>
<dbReference type="InterPro" id="IPR024788">
    <property type="entry name" value="Malectin-like_Carb-bd_dom"/>
</dbReference>
<dbReference type="Pfam" id="PF12776">
    <property type="entry name" value="Myb_DNA-bind_3"/>
    <property type="match status" value="6"/>
</dbReference>
<keyword evidence="4" id="KW-0597">Phosphoprotein</keyword>
<evidence type="ECO:0000256" key="12">
    <source>
        <dbReference type="ARBA" id="ARBA00022840"/>
    </source>
</evidence>
<dbReference type="InterPro" id="IPR001245">
    <property type="entry name" value="Ser-Thr/Tyr_kinase_cat_dom"/>
</dbReference>
<keyword evidence="12 18" id="KW-0067">ATP-binding</keyword>